<dbReference type="InterPro" id="IPR011604">
    <property type="entry name" value="PDDEXK-like_dom_sf"/>
</dbReference>
<dbReference type="PANTHER" id="PTHR11070:SF23">
    <property type="entry name" value="RECBCD ENZYME SUBUNIT RECB"/>
    <property type="match status" value="1"/>
</dbReference>
<dbReference type="NCBIfam" id="TIGR00609">
    <property type="entry name" value="recB"/>
    <property type="match status" value="1"/>
</dbReference>
<evidence type="ECO:0000256" key="13">
    <source>
        <dbReference type="ARBA" id="ARBA00034617"/>
    </source>
</evidence>
<proteinExistence type="inferred from homology"/>
<dbReference type="InterPro" id="IPR027417">
    <property type="entry name" value="P-loop_NTPase"/>
</dbReference>
<dbReference type="CDD" id="cd22352">
    <property type="entry name" value="RecB_C-like"/>
    <property type="match status" value="1"/>
</dbReference>
<keyword evidence="12" id="KW-0413">Isomerase</keyword>
<protein>
    <recommendedName>
        <fullName evidence="14">DNA 3'-5' helicase</fullName>
        <ecNumber evidence="14">5.6.2.4</ecNumber>
    </recommendedName>
</protein>
<evidence type="ECO:0000256" key="3">
    <source>
        <dbReference type="ARBA" id="ARBA00022741"/>
    </source>
</evidence>
<dbReference type="PANTHER" id="PTHR11070">
    <property type="entry name" value="UVRD / RECB / PCRA DNA HELICASE FAMILY MEMBER"/>
    <property type="match status" value="1"/>
</dbReference>
<dbReference type="InterPro" id="IPR014017">
    <property type="entry name" value="DNA_helicase_UvrD-like_C"/>
</dbReference>
<dbReference type="PROSITE" id="PS51217">
    <property type="entry name" value="UVRD_HELICASE_CTER"/>
    <property type="match status" value="1"/>
</dbReference>
<evidence type="ECO:0000313" key="18">
    <source>
        <dbReference type="EMBL" id="VFU18450.1"/>
    </source>
</evidence>
<dbReference type="Gene3D" id="1.10.3170.10">
    <property type="entry name" value="Recbcd, chain B, domain 2"/>
    <property type="match status" value="1"/>
</dbReference>
<dbReference type="SUPFAM" id="SSF52540">
    <property type="entry name" value="P-loop containing nucleoside triphosphate hydrolases"/>
    <property type="match status" value="1"/>
</dbReference>
<evidence type="ECO:0000256" key="8">
    <source>
        <dbReference type="ARBA" id="ARBA00022840"/>
    </source>
</evidence>
<evidence type="ECO:0000256" key="9">
    <source>
        <dbReference type="ARBA" id="ARBA00022842"/>
    </source>
</evidence>
<evidence type="ECO:0000256" key="5">
    <source>
        <dbReference type="ARBA" id="ARBA00022801"/>
    </source>
</evidence>
<evidence type="ECO:0000256" key="7">
    <source>
        <dbReference type="ARBA" id="ARBA00022839"/>
    </source>
</evidence>
<dbReference type="Gene3D" id="3.40.50.300">
    <property type="entry name" value="P-loop containing nucleotide triphosphate hydrolases"/>
    <property type="match status" value="2"/>
</dbReference>
<dbReference type="InterPro" id="IPR000212">
    <property type="entry name" value="DNA_helicase_UvrD/REP"/>
</dbReference>
<dbReference type="InterPro" id="IPR014016">
    <property type="entry name" value="UvrD-like_ATP-bd"/>
</dbReference>
<feature type="domain" description="UvrD-like helicase C-terminal" evidence="17">
    <location>
        <begin position="468"/>
        <end position="735"/>
    </location>
</feature>
<dbReference type="AlphaFoldDB" id="A0A485M7J9"/>
<comment type="catalytic activity">
    <reaction evidence="15">
        <text>ATP + H2O = ADP + phosphate + H(+)</text>
        <dbReference type="Rhea" id="RHEA:13065"/>
        <dbReference type="ChEBI" id="CHEBI:15377"/>
        <dbReference type="ChEBI" id="CHEBI:15378"/>
        <dbReference type="ChEBI" id="CHEBI:30616"/>
        <dbReference type="ChEBI" id="CHEBI:43474"/>
        <dbReference type="ChEBI" id="CHEBI:456216"/>
        <dbReference type="EC" id="5.6.2.4"/>
    </reaction>
</comment>
<keyword evidence="5 18" id="KW-0378">Hydrolase</keyword>
<dbReference type="GO" id="GO:0043138">
    <property type="term" value="F:3'-5' DNA helicase activity"/>
    <property type="evidence" value="ECO:0007669"/>
    <property type="project" value="UniProtKB-EC"/>
</dbReference>
<dbReference type="EC" id="5.6.2.4" evidence="14"/>
<evidence type="ECO:0000259" key="16">
    <source>
        <dbReference type="PROSITE" id="PS51198"/>
    </source>
</evidence>
<keyword evidence="7" id="KW-0269">Exonuclease</keyword>
<dbReference type="SUPFAM" id="SSF52980">
    <property type="entry name" value="Restriction endonuclease-like"/>
    <property type="match status" value="1"/>
</dbReference>
<dbReference type="Pfam" id="PF00580">
    <property type="entry name" value="UvrD-helicase"/>
    <property type="match status" value="1"/>
</dbReference>
<sequence length="1197" mass="134386">MKPLNLFEIPLRGTHLIEASAGTGKTYTIASLYVKLLIETTLRVSEILVVTYTEAATAELRGRIREKVRAALKCFVSGEGDDPFLLDLVQRTESRGQAVRRLENALKRFDEASIFTIHGFCQRVLSELAFESRVLFDHELITDQTELLYETVGDFYRMHFTDSMPRELAHYAMNKSHTFGFFLRLIRQASLDVRIIPDLPEPGLGPLLGAYRESFGRVKRLWKEAGREVASLLLNDPGLNRTRYRTPGVLRLIEDMEEYASSNGTVLPLFKDFEKLTATAVESATKKGFEPLRHTFFTLCGEHKRICDELTDGMDRWLAWLRVQLFHHVRTSLPAKKDALGVVHFDDLLLKVRDSLASKSGPILKENLAERYRAALIDEFQDTDPVQYEIFHTVFSGASLFLIGDPKQAIYSFRGADIFTYLNASKEVGKGNVHTLEKNWRSEPGLVRAVNSIFDRQGSFVFDEIRFIPVTPGENPLRKVLHDPGTGPLTIWFADDGSPEGLTRHDAEELISRAVAAEISRLLSSGVRGEAVLGQSGVAPRDVAVIVRENSQGRLIRDVLAACGIPCVLSSEENIFDTPEALEMEFLLRAVAQPYVEPYVRTALAGSLFGLDASEIDMLGRDDRLLETWVERFRQYHDLWAQAGFMRMFRKLTADEGAGARILRLPRGERIYTNFLHLAEVLNQAYMEHRPGMRGLIKWLNQQRDPSMPRVQEHQLRLESDEDAVKVITVHKSKGLEFPIVFCPFLWGPSGLRGGAGVAFHDAEQGYRAFLDLGSDRLAEHMTQAERELLAEDMRLVYVALTRAKNRCYLVWGRFNRGESSALSRLFALGVGRAAGEESGGTGELDRGTAGAEDLHLSGDLVRDVLTRVCRSGEGCILVEDLPREAPQRFIRSAIDPARLSCRRFTGRIDRSWRVSSFSSMVSDSPHGADAVQDAGVADRDALYWTSRLDAGGEEADAGGVFRLPGGARTGIMLHSVFERLHFQAGEAEIRALVAGTLNLHGFASDWEDTVVGMVKNALAIEIDGVALAGVPNRMTLRELEFYLPVRRLSKRILADIFGGRGSVPPGFPQMLEELRLDETRGFLRGFIDLVFASGGKYYLLDWKSNRLGSDIEHYGQESMEDAMVRNYYVLQYHLYTAALHTYLQKRLGGYSYQEHFGGVIYVFLRGVDPARGPEYGVYRAMPEWEVIRDLSARLAP</sequence>
<name>A0A485M7J9_9ZZZZ</name>
<dbReference type="GO" id="GO:0008854">
    <property type="term" value="F:exodeoxyribonuclease V activity"/>
    <property type="evidence" value="ECO:0007669"/>
    <property type="project" value="InterPro"/>
</dbReference>
<evidence type="ECO:0000259" key="17">
    <source>
        <dbReference type="PROSITE" id="PS51217"/>
    </source>
</evidence>
<keyword evidence="10" id="KW-0238">DNA-binding</keyword>
<dbReference type="Gene3D" id="1.10.486.10">
    <property type="entry name" value="PCRA, domain 4"/>
    <property type="match status" value="1"/>
</dbReference>
<dbReference type="Gene3D" id="3.90.320.10">
    <property type="match status" value="1"/>
</dbReference>
<reference evidence="18" key="1">
    <citation type="submission" date="2019-03" db="EMBL/GenBank/DDBJ databases">
        <authorList>
            <person name="Hao L."/>
        </authorList>
    </citation>
    <scope>NUCLEOTIDE SEQUENCE</scope>
</reference>
<dbReference type="InterPro" id="IPR004586">
    <property type="entry name" value="RecB"/>
</dbReference>
<evidence type="ECO:0000256" key="11">
    <source>
        <dbReference type="ARBA" id="ARBA00023204"/>
    </source>
</evidence>
<dbReference type="GO" id="GO:0005829">
    <property type="term" value="C:cytosol"/>
    <property type="evidence" value="ECO:0007669"/>
    <property type="project" value="TreeGrafter"/>
</dbReference>
<dbReference type="GO" id="GO:0003677">
    <property type="term" value="F:DNA binding"/>
    <property type="evidence" value="ECO:0007669"/>
    <property type="project" value="UniProtKB-KW"/>
</dbReference>
<evidence type="ECO:0000256" key="1">
    <source>
        <dbReference type="ARBA" id="ARBA00022722"/>
    </source>
</evidence>
<evidence type="ECO:0000256" key="6">
    <source>
        <dbReference type="ARBA" id="ARBA00022806"/>
    </source>
</evidence>
<feature type="domain" description="UvrD-like helicase ATP-binding" evidence="16">
    <location>
        <begin position="1"/>
        <end position="443"/>
    </location>
</feature>
<keyword evidence="2" id="KW-0479">Metal-binding</keyword>
<evidence type="ECO:0000256" key="10">
    <source>
        <dbReference type="ARBA" id="ARBA00023125"/>
    </source>
</evidence>
<dbReference type="PROSITE" id="PS51198">
    <property type="entry name" value="UVRD_HELICASE_ATP_BIND"/>
    <property type="match status" value="1"/>
</dbReference>
<evidence type="ECO:0000256" key="2">
    <source>
        <dbReference type="ARBA" id="ARBA00022723"/>
    </source>
</evidence>
<dbReference type="HAMAP" id="MF_01485">
    <property type="entry name" value="RecB"/>
    <property type="match status" value="1"/>
</dbReference>
<dbReference type="GO" id="GO:0005524">
    <property type="term" value="F:ATP binding"/>
    <property type="evidence" value="ECO:0007669"/>
    <property type="project" value="UniProtKB-KW"/>
</dbReference>
<dbReference type="GO" id="GO:0016887">
    <property type="term" value="F:ATP hydrolysis activity"/>
    <property type="evidence" value="ECO:0007669"/>
    <property type="project" value="RHEA"/>
</dbReference>
<dbReference type="Pfam" id="PF13361">
    <property type="entry name" value="UvrD_C"/>
    <property type="match status" value="2"/>
</dbReference>
<dbReference type="GO" id="GO:0046872">
    <property type="term" value="F:metal ion binding"/>
    <property type="evidence" value="ECO:0007669"/>
    <property type="project" value="UniProtKB-KW"/>
</dbReference>
<dbReference type="InterPro" id="IPR011335">
    <property type="entry name" value="Restrct_endonuc-II-like"/>
</dbReference>
<accession>A0A485M7J9</accession>
<keyword evidence="1" id="KW-0540">Nuclease</keyword>
<evidence type="ECO:0000256" key="14">
    <source>
        <dbReference type="ARBA" id="ARBA00034808"/>
    </source>
</evidence>
<organism evidence="18">
    <name type="scientific">anaerobic digester metagenome</name>
    <dbReference type="NCBI Taxonomy" id="1263854"/>
    <lineage>
        <taxon>unclassified sequences</taxon>
        <taxon>metagenomes</taxon>
        <taxon>ecological metagenomes</taxon>
    </lineage>
</organism>
<comment type="catalytic activity">
    <reaction evidence="13">
        <text>Couples ATP hydrolysis with the unwinding of duplex DNA by translocating in the 3'-5' direction.</text>
        <dbReference type="EC" id="5.6.2.4"/>
    </reaction>
</comment>
<dbReference type="EMBL" id="CAADRM010000151">
    <property type="protein sequence ID" value="VFU18450.1"/>
    <property type="molecule type" value="Genomic_DNA"/>
</dbReference>
<keyword evidence="9" id="KW-0460">Magnesium</keyword>
<keyword evidence="6" id="KW-0347">Helicase</keyword>
<gene>
    <name evidence="18" type="primary">recB</name>
    <name evidence="18" type="ORF">SCFA_830012</name>
</gene>
<dbReference type="GO" id="GO:0009338">
    <property type="term" value="C:exodeoxyribonuclease V complex"/>
    <property type="evidence" value="ECO:0007669"/>
    <property type="project" value="TreeGrafter"/>
</dbReference>
<keyword evidence="4" id="KW-0227">DNA damage</keyword>
<evidence type="ECO:0000256" key="12">
    <source>
        <dbReference type="ARBA" id="ARBA00023235"/>
    </source>
</evidence>
<dbReference type="GO" id="GO:0000725">
    <property type="term" value="P:recombinational repair"/>
    <property type="evidence" value="ECO:0007669"/>
    <property type="project" value="TreeGrafter"/>
</dbReference>
<keyword evidence="3" id="KW-0547">Nucleotide-binding</keyword>
<keyword evidence="11" id="KW-0234">DNA repair</keyword>
<evidence type="ECO:0000256" key="4">
    <source>
        <dbReference type="ARBA" id="ARBA00022763"/>
    </source>
</evidence>
<keyword evidence="8" id="KW-0067">ATP-binding</keyword>
<evidence type="ECO:0000256" key="15">
    <source>
        <dbReference type="ARBA" id="ARBA00048988"/>
    </source>
</evidence>